<accession>A0ABV3T578</accession>
<keyword evidence="2" id="KW-1185">Reference proteome</keyword>
<name>A0ABV3T578_9GAMM</name>
<evidence type="ECO:0000313" key="2">
    <source>
        <dbReference type="Proteomes" id="UP001556637"/>
    </source>
</evidence>
<evidence type="ECO:0008006" key="3">
    <source>
        <dbReference type="Google" id="ProtNLM"/>
    </source>
</evidence>
<protein>
    <recommendedName>
        <fullName evidence="3">PEGA domain-containing protein</fullName>
    </recommendedName>
</protein>
<organism evidence="1 2">
    <name type="scientific">Spiribacter insolitus</name>
    <dbReference type="NCBI Taxonomy" id="3122417"/>
    <lineage>
        <taxon>Bacteria</taxon>
        <taxon>Pseudomonadati</taxon>
        <taxon>Pseudomonadota</taxon>
        <taxon>Gammaproteobacteria</taxon>
        <taxon>Chromatiales</taxon>
        <taxon>Ectothiorhodospiraceae</taxon>
        <taxon>Spiribacter</taxon>
    </lineage>
</organism>
<dbReference type="Proteomes" id="UP001556637">
    <property type="component" value="Unassembled WGS sequence"/>
</dbReference>
<sequence>MRALSLTAIGFTAILTGCASIVGEREQAVTINSTPDDAQVTITDERSKEIHSGETPVTVQLKKSDGSYFGGKTYTVDVSKTGFESREILIESRPNGWYVAGNLVFGGLIGWLVVDPMTGAMYNLRPDSIDVALGDEVSLDSEGGRVLRVALVKDVPADARDQMEYIGRL</sequence>
<comment type="caution">
    <text evidence="1">The sequence shown here is derived from an EMBL/GenBank/DDBJ whole genome shotgun (WGS) entry which is preliminary data.</text>
</comment>
<proteinExistence type="predicted"/>
<dbReference type="RefSeq" id="WP_367983146.1">
    <property type="nucleotide sequence ID" value="NZ_JBAKFF010000001.1"/>
</dbReference>
<gene>
    <name evidence="1" type="ORF">V6X30_02950</name>
</gene>
<dbReference type="PROSITE" id="PS51257">
    <property type="entry name" value="PROKAR_LIPOPROTEIN"/>
    <property type="match status" value="1"/>
</dbReference>
<dbReference type="EMBL" id="JBAKFF010000001">
    <property type="protein sequence ID" value="MEX0430359.1"/>
    <property type="molecule type" value="Genomic_DNA"/>
</dbReference>
<reference evidence="1 2" key="1">
    <citation type="submission" date="2024-02" db="EMBL/GenBank/DDBJ databases">
        <title>New especies of Spiribacter isolated from saline water.</title>
        <authorList>
            <person name="Leon M.J."/>
            <person name="De La Haba R."/>
            <person name="Sanchez-Porro C."/>
            <person name="Ventosa A."/>
        </authorList>
    </citation>
    <scope>NUCLEOTIDE SEQUENCE [LARGE SCALE GENOMIC DNA]</scope>
    <source>
        <strain evidence="2">ag22IC4-189</strain>
    </source>
</reference>
<evidence type="ECO:0000313" key="1">
    <source>
        <dbReference type="EMBL" id="MEX0430359.1"/>
    </source>
</evidence>